<dbReference type="EMBL" id="FONY01000006">
    <property type="protein sequence ID" value="SFE75858.1"/>
    <property type="molecule type" value="Genomic_DNA"/>
</dbReference>
<accession>A0A1I2D5R1</accession>
<name>A0A1I2D5R1_9BACT</name>
<dbReference type="Proteomes" id="UP000199513">
    <property type="component" value="Unassembled WGS sequence"/>
</dbReference>
<evidence type="ECO:0000313" key="2">
    <source>
        <dbReference type="Proteomes" id="UP000199513"/>
    </source>
</evidence>
<organism evidence="1 2">
    <name type="scientific">Thermoflexibacter ruber</name>
    <dbReference type="NCBI Taxonomy" id="1003"/>
    <lineage>
        <taxon>Bacteria</taxon>
        <taxon>Pseudomonadati</taxon>
        <taxon>Bacteroidota</taxon>
        <taxon>Cytophagia</taxon>
        <taxon>Cytophagales</taxon>
        <taxon>Thermoflexibacteraceae</taxon>
        <taxon>Thermoflexibacter</taxon>
    </lineage>
</organism>
<gene>
    <name evidence="1" type="ORF">SAMN04488541_100678</name>
</gene>
<sequence length="50" mass="5955">MSLTFDEIPYKEEISIDIPSRNHRKCIERFMYLYFCVIRNEQGKGVSLLA</sequence>
<keyword evidence="2" id="KW-1185">Reference proteome</keyword>
<reference evidence="1 2" key="1">
    <citation type="submission" date="2016-10" db="EMBL/GenBank/DDBJ databases">
        <authorList>
            <person name="de Groot N.N."/>
        </authorList>
    </citation>
    <scope>NUCLEOTIDE SEQUENCE [LARGE SCALE GENOMIC DNA]</scope>
    <source>
        <strain>GEY</strain>
        <strain evidence="2">DSM 9560</strain>
    </source>
</reference>
<dbReference type="AlphaFoldDB" id="A0A1I2D5R1"/>
<protein>
    <submittedName>
        <fullName evidence="1">Uncharacterized protein</fullName>
    </submittedName>
</protein>
<evidence type="ECO:0000313" key="1">
    <source>
        <dbReference type="EMBL" id="SFE75858.1"/>
    </source>
</evidence>
<proteinExistence type="predicted"/>